<organism evidence="1 2">
    <name type="scientific">Hypsibius exemplaris</name>
    <name type="common">Freshwater tardigrade</name>
    <dbReference type="NCBI Taxonomy" id="2072580"/>
    <lineage>
        <taxon>Eukaryota</taxon>
        <taxon>Metazoa</taxon>
        <taxon>Ecdysozoa</taxon>
        <taxon>Tardigrada</taxon>
        <taxon>Eutardigrada</taxon>
        <taxon>Parachela</taxon>
        <taxon>Hypsibioidea</taxon>
        <taxon>Hypsibiidae</taxon>
        <taxon>Hypsibius</taxon>
    </lineage>
</organism>
<dbReference type="OrthoDB" id="2971809at2759"/>
<gene>
    <name evidence="1" type="ORF">BV898_18927</name>
</gene>
<keyword evidence="2" id="KW-1185">Reference proteome</keyword>
<evidence type="ECO:0000313" key="1">
    <source>
        <dbReference type="EMBL" id="OWA54527.1"/>
    </source>
</evidence>
<name>A0A9X6NIM3_HYPEX</name>
<protein>
    <submittedName>
        <fullName evidence="1">Uncharacterized protein</fullName>
    </submittedName>
</protein>
<evidence type="ECO:0000313" key="2">
    <source>
        <dbReference type="Proteomes" id="UP000192578"/>
    </source>
</evidence>
<dbReference type="AlphaFoldDB" id="A0A9X6NIM3"/>
<dbReference type="Proteomes" id="UP000192578">
    <property type="component" value="Unassembled WGS sequence"/>
</dbReference>
<comment type="caution">
    <text evidence="1">The sequence shown here is derived from an EMBL/GenBank/DDBJ whole genome shotgun (WGS) entry which is preliminary data.</text>
</comment>
<proteinExistence type="predicted"/>
<dbReference type="EMBL" id="MTYJ01000417">
    <property type="protein sequence ID" value="OWA54527.1"/>
    <property type="molecule type" value="Genomic_DNA"/>
</dbReference>
<accession>A0A9X6NIM3</accession>
<sequence>MQLVTLRKRSWFRSAVQPWGDTMEQEWTEDAAWWTAVLTREPPSALNRKKDIKFWMNFSDRIQANITENGRLSFLQSLRTNFAAPLRSQFLDILPHDQATPILKILTSGHHFRVEAGRWVGLPRDARNYNHCGVLEDERHLNPMMMHFNCISAASIEEIK</sequence>
<reference evidence="2" key="1">
    <citation type="submission" date="2017-01" db="EMBL/GenBank/DDBJ databases">
        <title>Comparative genomics of anhydrobiosis in the tardigrade Hypsibius dujardini.</title>
        <authorList>
            <person name="Yoshida Y."/>
            <person name="Koutsovoulos G."/>
            <person name="Laetsch D."/>
            <person name="Stevens L."/>
            <person name="Kumar S."/>
            <person name="Horikawa D."/>
            <person name="Ishino K."/>
            <person name="Komine S."/>
            <person name="Tomita M."/>
            <person name="Blaxter M."/>
            <person name="Arakawa K."/>
        </authorList>
    </citation>
    <scope>NUCLEOTIDE SEQUENCE [LARGE SCALE GENOMIC DNA]</scope>
    <source>
        <strain evidence="2">Z151</strain>
    </source>
</reference>